<evidence type="ECO:0000256" key="2">
    <source>
        <dbReference type="SAM" id="SignalP"/>
    </source>
</evidence>
<sequence>MRPLRPSFALLAASLLAPTLAGCGGEESPPATPARTPIADDQGKATNLSCPGAAGCEKAEGALRVGASAQKITPTIETWTDTDPNGQWDEGEAFEDQNGNGKWDGVWLAGFGNGRAATGVHDDVWARAVVVEQGDVSVGMVSLDLVGYFQQYVLDIRRAAAAEGLDFDHILVASTHVHEARDTMGMWGRDPSHTGIDPAYMDFIVKQAVLALKEAKAGQKKASLVVAQAEAPELVNDTRRPFVIDQNITTLQFRDESDAVLTNVVFWGNHPEALGSDNTLLTSDYPHFLRETMEAKWPGAPAVFFNGPLGGLTTTIGIVGCPDFSGMETCKQGTWERAEYVGKGAAEAAIAALEGAKTTKDAAPSLAVHRRAFLMPATNTSLAIAVLSELMPRDVYWSDGKRVSEEERPTLGVGLLLNGDVVIATEVNGIHIGPVAIATVPGELYTELWLQKPDGSSYIEKPEGADYPDAVPETPIQAVLPKDAIKVMVNNANDAIGYIIPLPQWDVLPPYDYGDNDNEYGEENSSGYQAGPTITSEFGKMYAK</sequence>
<keyword evidence="2" id="KW-0732">Signal</keyword>
<dbReference type="PROSITE" id="PS51257">
    <property type="entry name" value="PROKAR_LIPOPROTEIN"/>
    <property type="match status" value="1"/>
</dbReference>
<dbReference type="OrthoDB" id="622550at2"/>
<accession>A0A4U1IVS9</accession>
<reference evidence="3 4" key="1">
    <citation type="submission" date="2019-04" db="EMBL/GenBank/DDBJ databases">
        <authorList>
            <person name="Li Y."/>
            <person name="Wang J."/>
        </authorList>
    </citation>
    <scope>NUCLEOTIDE SEQUENCE [LARGE SCALE GENOMIC DNA]</scope>
    <source>
        <strain evidence="3 4">DSM 14668</strain>
    </source>
</reference>
<feature type="region of interest" description="Disordered" evidence="1">
    <location>
        <begin position="77"/>
        <end position="96"/>
    </location>
</feature>
<evidence type="ECO:0000313" key="4">
    <source>
        <dbReference type="Proteomes" id="UP000309215"/>
    </source>
</evidence>
<organism evidence="3 4">
    <name type="scientific">Polyangium fumosum</name>
    <dbReference type="NCBI Taxonomy" id="889272"/>
    <lineage>
        <taxon>Bacteria</taxon>
        <taxon>Pseudomonadati</taxon>
        <taxon>Myxococcota</taxon>
        <taxon>Polyangia</taxon>
        <taxon>Polyangiales</taxon>
        <taxon>Polyangiaceae</taxon>
        <taxon>Polyangium</taxon>
    </lineage>
</organism>
<protein>
    <recommendedName>
        <fullName evidence="5">Neutral/alkaline non-lysosomal ceramidase N-terminal domain-containing protein</fullName>
    </recommendedName>
</protein>
<comment type="caution">
    <text evidence="3">The sequence shown here is derived from an EMBL/GenBank/DDBJ whole genome shotgun (WGS) entry which is preliminary data.</text>
</comment>
<proteinExistence type="predicted"/>
<dbReference type="AlphaFoldDB" id="A0A4U1IVS9"/>
<evidence type="ECO:0000256" key="1">
    <source>
        <dbReference type="SAM" id="MobiDB-lite"/>
    </source>
</evidence>
<dbReference type="Proteomes" id="UP000309215">
    <property type="component" value="Unassembled WGS sequence"/>
</dbReference>
<evidence type="ECO:0000313" key="3">
    <source>
        <dbReference type="EMBL" id="TKC98118.1"/>
    </source>
</evidence>
<name>A0A4U1IVS9_9BACT</name>
<feature type="chain" id="PRO_5020595797" description="Neutral/alkaline non-lysosomal ceramidase N-terminal domain-containing protein" evidence="2">
    <location>
        <begin position="22"/>
        <end position="544"/>
    </location>
</feature>
<feature type="region of interest" description="Disordered" evidence="1">
    <location>
        <begin position="24"/>
        <end position="46"/>
    </location>
</feature>
<dbReference type="RefSeq" id="WP_136934878.1">
    <property type="nucleotide sequence ID" value="NZ_SSMQ01000074.1"/>
</dbReference>
<keyword evidence="4" id="KW-1185">Reference proteome</keyword>
<evidence type="ECO:0008006" key="5">
    <source>
        <dbReference type="Google" id="ProtNLM"/>
    </source>
</evidence>
<feature type="signal peptide" evidence="2">
    <location>
        <begin position="1"/>
        <end position="21"/>
    </location>
</feature>
<dbReference type="EMBL" id="SSMQ01000074">
    <property type="protein sequence ID" value="TKC98118.1"/>
    <property type="molecule type" value="Genomic_DNA"/>
</dbReference>
<gene>
    <name evidence="3" type="ORF">E8A74_42575</name>
</gene>